<organism evidence="1">
    <name type="scientific">Notodromas monacha</name>
    <dbReference type="NCBI Taxonomy" id="399045"/>
    <lineage>
        <taxon>Eukaryota</taxon>
        <taxon>Metazoa</taxon>
        <taxon>Ecdysozoa</taxon>
        <taxon>Arthropoda</taxon>
        <taxon>Crustacea</taxon>
        <taxon>Oligostraca</taxon>
        <taxon>Ostracoda</taxon>
        <taxon>Podocopa</taxon>
        <taxon>Podocopida</taxon>
        <taxon>Cypridocopina</taxon>
        <taxon>Cypridoidea</taxon>
        <taxon>Cyprididae</taxon>
        <taxon>Notodromas</taxon>
    </lineage>
</organism>
<dbReference type="EMBL" id="OA883918">
    <property type="protein sequence ID" value="CAD7279979.1"/>
    <property type="molecule type" value="Genomic_DNA"/>
</dbReference>
<evidence type="ECO:0000313" key="1">
    <source>
        <dbReference type="EMBL" id="CAD7279979.1"/>
    </source>
</evidence>
<accession>A0A7R9BR36</accession>
<evidence type="ECO:0000313" key="2">
    <source>
        <dbReference type="Proteomes" id="UP000678499"/>
    </source>
</evidence>
<dbReference type="Proteomes" id="UP000678499">
    <property type="component" value="Unassembled WGS sequence"/>
</dbReference>
<proteinExistence type="predicted"/>
<dbReference type="AlphaFoldDB" id="A0A7R9BR36"/>
<name>A0A7R9BR36_9CRUS</name>
<dbReference type="EMBL" id="CAJPEX010001881">
    <property type="protein sequence ID" value="CAG0920131.1"/>
    <property type="molecule type" value="Genomic_DNA"/>
</dbReference>
<sequence length="270" mass="29460">MENYSRKNPYHLHPFDLCRKLSYLCMKSRKQGILQTPQRISREVEILNCRSSQYHSPTVISSRRFKSLQEEELETKEEKTVSFLAPFDKMLGVFIGILALASTCQGASLINPVPQAMDSGKPSIPGIPSAEQKPPVQAANMPQIPHQEAPRPVLPGLVMNSTQQQQQQQMPSAPRIMPVMANVTQPEANLTRVKRADPTNPCDPCFDPCATKDPCATENPCLPLCTKDPCATTDPCATPDPCATTPDPCATPDPCLPICTADPCATTACS</sequence>
<keyword evidence="2" id="KW-1185">Reference proteome</keyword>
<gene>
    <name evidence="1" type="ORF">NMOB1V02_LOCUS7643</name>
</gene>
<protein>
    <submittedName>
        <fullName evidence="1">Uncharacterized protein</fullName>
    </submittedName>
</protein>
<reference evidence="1" key="1">
    <citation type="submission" date="2020-11" db="EMBL/GenBank/DDBJ databases">
        <authorList>
            <person name="Tran Van P."/>
        </authorList>
    </citation>
    <scope>NUCLEOTIDE SEQUENCE</scope>
</reference>